<dbReference type="Pfam" id="PF01663">
    <property type="entry name" value="Phosphodiest"/>
    <property type="match status" value="1"/>
</dbReference>
<sequence length="382" mass="39978">MTLPETTASYGLGSLSDVMPSAMALLGAEGERDVLSLADQVGEVEKVVVFLLDGFGALLWSRAGAAHRTFGEAAAGRLGTWRTITATSPSSTPISLASLSTGLPPGQHGILGFTGFDPASGDPFAYIRWDEGPDPREWQPRPTCGERAAAAGLTYTIVSNGAYAHTPLTDAIYRGADWIEAATPEEVVAGVRAALARPGRGIVFAYLPEVDGAGHRFGTGSEQWLEAVAYVGTAVDGLCDALPSDAALLVTADHGMVDVDDRLRVVERPALLDGVQAVCGDGRVRYVHTVAGANPGDVAAAWRAAVGDRATVLLRDEAIATGWFGPVASENRSRVGDVVVAAHDRFAITGVPSEPDRVDDLIGHHGGLTDLEMVVPLWSYRG</sequence>
<dbReference type="Gene3D" id="3.40.720.10">
    <property type="entry name" value="Alkaline Phosphatase, subunit A"/>
    <property type="match status" value="1"/>
</dbReference>
<dbReference type="InterPro" id="IPR017850">
    <property type="entry name" value="Alkaline_phosphatase_core_sf"/>
</dbReference>
<evidence type="ECO:0000313" key="1">
    <source>
        <dbReference type="EMBL" id="MFC4334413.1"/>
    </source>
</evidence>
<dbReference type="PANTHER" id="PTHR10151:SF120">
    <property type="entry name" value="BIS(5'-ADENOSYL)-TRIPHOSPHATASE"/>
    <property type="match status" value="1"/>
</dbReference>
<dbReference type="SUPFAM" id="SSF53649">
    <property type="entry name" value="Alkaline phosphatase-like"/>
    <property type="match status" value="1"/>
</dbReference>
<dbReference type="Proteomes" id="UP001595823">
    <property type="component" value="Unassembled WGS sequence"/>
</dbReference>
<name>A0ABV8TVH3_9ACTN</name>
<dbReference type="EMBL" id="JBHSDK010000005">
    <property type="protein sequence ID" value="MFC4334413.1"/>
    <property type="molecule type" value="Genomic_DNA"/>
</dbReference>
<organism evidence="1 2">
    <name type="scientific">Salininema proteolyticum</name>
    <dbReference type="NCBI Taxonomy" id="1607685"/>
    <lineage>
        <taxon>Bacteria</taxon>
        <taxon>Bacillati</taxon>
        <taxon>Actinomycetota</taxon>
        <taxon>Actinomycetes</taxon>
        <taxon>Glycomycetales</taxon>
        <taxon>Glycomycetaceae</taxon>
        <taxon>Salininema</taxon>
    </lineage>
</organism>
<gene>
    <name evidence="1" type="ORF">ACFPET_04280</name>
</gene>
<comment type="caution">
    <text evidence="1">The sequence shown here is derived from an EMBL/GenBank/DDBJ whole genome shotgun (WGS) entry which is preliminary data.</text>
</comment>
<dbReference type="PANTHER" id="PTHR10151">
    <property type="entry name" value="ECTONUCLEOTIDE PYROPHOSPHATASE/PHOSPHODIESTERASE"/>
    <property type="match status" value="1"/>
</dbReference>
<evidence type="ECO:0000313" key="2">
    <source>
        <dbReference type="Proteomes" id="UP001595823"/>
    </source>
</evidence>
<protein>
    <submittedName>
        <fullName evidence="1">Alkaline phosphatase family protein</fullName>
    </submittedName>
</protein>
<dbReference type="RefSeq" id="WP_380618170.1">
    <property type="nucleotide sequence ID" value="NZ_JBHSDK010000005.1"/>
</dbReference>
<keyword evidence="2" id="KW-1185">Reference proteome</keyword>
<proteinExistence type="predicted"/>
<reference evidence="2" key="1">
    <citation type="journal article" date="2019" name="Int. J. Syst. Evol. Microbiol.">
        <title>The Global Catalogue of Microorganisms (GCM) 10K type strain sequencing project: providing services to taxonomists for standard genome sequencing and annotation.</title>
        <authorList>
            <consortium name="The Broad Institute Genomics Platform"/>
            <consortium name="The Broad Institute Genome Sequencing Center for Infectious Disease"/>
            <person name="Wu L."/>
            <person name="Ma J."/>
        </authorList>
    </citation>
    <scope>NUCLEOTIDE SEQUENCE [LARGE SCALE GENOMIC DNA]</scope>
    <source>
        <strain evidence="2">IBRC-M 10908</strain>
    </source>
</reference>
<dbReference type="InterPro" id="IPR002591">
    <property type="entry name" value="Phosphodiest/P_Trfase"/>
</dbReference>
<accession>A0ABV8TVH3</accession>